<evidence type="ECO:0000256" key="3">
    <source>
        <dbReference type="ARBA" id="ARBA00023002"/>
    </source>
</evidence>
<reference evidence="4 5" key="1">
    <citation type="submission" date="2020-08" db="EMBL/GenBank/DDBJ databases">
        <title>Complete Genome Sequence of Effusibacillus dendaii Strain skT53, Isolated from Farmland soil.</title>
        <authorList>
            <person name="Konishi T."/>
            <person name="Kawasaki H."/>
        </authorList>
    </citation>
    <scope>NUCLEOTIDE SEQUENCE [LARGE SCALE GENOMIC DNA]</scope>
    <source>
        <strain evidence="5">skT53</strain>
    </source>
</reference>
<gene>
    <name evidence="4" type="ORF">skT53_10900</name>
</gene>
<dbReference type="PANTHER" id="PTHR36925:SF1">
    <property type="entry name" value="COBALT-PRECORRIN-6A REDUCTASE"/>
    <property type="match status" value="1"/>
</dbReference>
<evidence type="ECO:0000256" key="2">
    <source>
        <dbReference type="ARBA" id="ARBA00022573"/>
    </source>
</evidence>
<name>A0A7I8D7R3_9BACL</name>
<organism evidence="4 5">
    <name type="scientific">Effusibacillus dendaii</name>
    <dbReference type="NCBI Taxonomy" id="2743772"/>
    <lineage>
        <taxon>Bacteria</taxon>
        <taxon>Bacillati</taxon>
        <taxon>Bacillota</taxon>
        <taxon>Bacilli</taxon>
        <taxon>Bacillales</taxon>
        <taxon>Alicyclobacillaceae</taxon>
        <taxon>Effusibacillus</taxon>
    </lineage>
</organism>
<dbReference type="GO" id="GO:0009236">
    <property type="term" value="P:cobalamin biosynthetic process"/>
    <property type="evidence" value="ECO:0007669"/>
    <property type="project" value="UniProtKB-UniPathway"/>
</dbReference>
<evidence type="ECO:0000313" key="5">
    <source>
        <dbReference type="Proteomes" id="UP000593802"/>
    </source>
</evidence>
<comment type="pathway">
    <text evidence="1">Cofactor biosynthesis; adenosylcobalamin biosynthesis.</text>
</comment>
<evidence type="ECO:0000256" key="1">
    <source>
        <dbReference type="ARBA" id="ARBA00004953"/>
    </source>
</evidence>
<proteinExistence type="predicted"/>
<keyword evidence="5" id="KW-1185">Reference proteome</keyword>
<dbReference type="NCBIfam" id="TIGR00715">
    <property type="entry name" value="precor6x_red"/>
    <property type="match status" value="1"/>
</dbReference>
<dbReference type="Proteomes" id="UP000593802">
    <property type="component" value="Chromosome"/>
</dbReference>
<protein>
    <submittedName>
        <fullName evidence="4">Precorrin-6A reductase</fullName>
    </submittedName>
</protein>
<dbReference type="Pfam" id="PF02571">
    <property type="entry name" value="CbiJ"/>
    <property type="match status" value="1"/>
</dbReference>
<evidence type="ECO:0000313" key="4">
    <source>
        <dbReference type="EMBL" id="BCJ86105.1"/>
    </source>
</evidence>
<dbReference type="AlphaFoldDB" id="A0A7I8D7R3"/>
<dbReference type="GO" id="GO:0016994">
    <property type="term" value="F:precorrin-6A reductase activity"/>
    <property type="evidence" value="ECO:0007669"/>
    <property type="project" value="InterPro"/>
</dbReference>
<sequence length="273" mass="29784">MIFCLAGTSDARELALQLQAAGYPLLTSVVTESAADSLRKAGLTVTVGRKTADEMVQLLKEQHIAAIVDASHPFAEIASQNAMQAAEQLKIPYFRYERPGTILSDHPLITYVRDYQEAAEVALEQKGTIFLTTGSKTLDIFARVLNGVDGIRMIARMLPNEENMRKCADLGIPQKNIVAMQGPFSEELNLAFYRHYKVSTLITKESGAEGSVQEKVKAALDEGIRIIVICRPGIEYGQIYQSAGALLSALQETQISPERCAPSDFTTSGGRSE</sequence>
<keyword evidence="2" id="KW-0169">Cobalamin biosynthesis</keyword>
<keyword evidence="3" id="KW-0560">Oxidoreductase</keyword>
<dbReference type="RefSeq" id="WP_200760142.1">
    <property type="nucleotide sequence ID" value="NZ_AP023366.1"/>
</dbReference>
<dbReference type="EMBL" id="AP023366">
    <property type="protein sequence ID" value="BCJ86105.1"/>
    <property type="molecule type" value="Genomic_DNA"/>
</dbReference>
<dbReference type="InterPro" id="IPR003723">
    <property type="entry name" value="Precorrin-6x_reduct"/>
</dbReference>
<dbReference type="UniPathway" id="UPA00148"/>
<dbReference type="PANTHER" id="PTHR36925">
    <property type="entry name" value="COBALT-PRECORRIN-6A REDUCTASE"/>
    <property type="match status" value="1"/>
</dbReference>
<dbReference type="KEGG" id="eff:skT53_10900"/>
<accession>A0A7I8D7R3</accession>
<dbReference type="PROSITE" id="PS51014">
    <property type="entry name" value="COBK_CBIJ"/>
    <property type="match status" value="1"/>
</dbReference>